<comment type="caution">
    <text evidence="3">The sequence shown here is derived from an EMBL/GenBank/DDBJ whole genome shotgun (WGS) entry which is preliminary data.</text>
</comment>
<dbReference type="PANTHER" id="PTHR11096:SF0">
    <property type="entry name" value="RNA 3'-TERMINAL PHOSPHATE CYCLASE"/>
    <property type="match status" value="1"/>
</dbReference>
<dbReference type="InterPro" id="IPR036553">
    <property type="entry name" value="RPTC_insert"/>
</dbReference>
<dbReference type="InterPro" id="IPR003877">
    <property type="entry name" value="SPRY_dom"/>
</dbReference>
<dbReference type="SUPFAM" id="SSF52540">
    <property type="entry name" value="P-loop containing nucleoside triphosphate hydrolases"/>
    <property type="match status" value="1"/>
</dbReference>
<dbReference type="InterPro" id="IPR043136">
    <property type="entry name" value="B30.2/SPRY_sf"/>
</dbReference>
<reference evidence="3 4" key="1">
    <citation type="submission" date="2024-02" db="EMBL/GenBank/DDBJ databases">
        <authorList>
            <person name="Chen Y."/>
            <person name="Shah S."/>
            <person name="Dougan E. K."/>
            <person name="Thang M."/>
            <person name="Chan C."/>
        </authorList>
    </citation>
    <scope>NUCLEOTIDE SEQUENCE [LARGE SCALE GENOMIC DNA]</scope>
</reference>
<dbReference type="SUPFAM" id="SSF52913">
    <property type="entry name" value="RNA 3'-terminal phosphate cyclase, RPTC, insert domain"/>
    <property type="match status" value="1"/>
</dbReference>
<dbReference type="Pfam" id="PF01137">
    <property type="entry name" value="RTC"/>
    <property type="match status" value="1"/>
</dbReference>
<dbReference type="Gene3D" id="3.30.360.20">
    <property type="entry name" value="RNA 3'-terminal phosphate cyclase, insert domain"/>
    <property type="match status" value="1"/>
</dbReference>
<dbReference type="Gene3D" id="3.65.10.20">
    <property type="entry name" value="RNA 3'-terminal phosphate cyclase domain"/>
    <property type="match status" value="1"/>
</dbReference>
<dbReference type="Pfam" id="PF25536">
    <property type="entry name" value="DUF7920"/>
    <property type="match status" value="1"/>
</dbReference>
<sequence>MQWMPNAGITIEGCSLSSSSKAWKGTRGLQPLALPGAEGNFSLTVQSGLVRLGLCTSRAEIDNLGTDLLGFGFGGTGKKSHAGTFEDYGEPFGVGDRLECVLRRDVRGGVALSYSKNGRDLGLAFELEASQLPQLSELPLFPAICGRAFVVNVDGDADAAADAAAPWRTCEELRTTLRYYALRSRGAAKSPVQKAAGAARQEDAHTALQRFFATSDGPEEKTSAVAAWLQGRAEREGRVDFRNSKEVRRVQRTHALPSGVTLTIIDSQPASKAGADRSYARNVALWESLPRGHAEVRQGEVLVCELSGLRKFGSAEEKFGPLAREAQGARRCALQALPSSMSAMSDPGELVMVFLTKENGEMCKVSFFQLGGDPYLALGSKNVTLVINVANKKKALADLAAYEEERYQFAVEMAEVFLDQLFDELSENQRKQLISFVTEKGATLCGESISPMHQHIQSYRDGHGKIQAHIRFFSVTSPAASCSGLTLLDPVEAAQHFRAWGLHAVEAIDEALVKDQAEVDKMEKKHLLLPNREGAVVYVVLRKANSTRTALVYKWKNAWYVTVRALREKFCKRASEARIRSRIRLLHVHHPEEQQLVEDFMSFYRFVLLLLSEKAILEHLGSLWVALKAAHDAFQAGSDRWFEDLPTSLTSQMHPRWLELFPCLYATLKAQCPLEHWVELLRKHRALLEMPKQVDDIWPEQAVQGLTKGCRPMEALPEPMAEPGEALTLLAVLVRGLQGSGKSTLCRALAHLTQGEWINQDEVAAGARRGSSAKELFLKAIQAAAAKPHVRYIFIDKIHILKQHRDDVVSAVTQGFQGREGRVALVLLNLCHPDDDEGDYQQAAERCTARISQRGLGHLSLVPQATDAAAVVRAAGEDAEVLTDEEKCSFDLCADLDLRLPRLMLLAEAMKTLQQGNFLETFSEELMEEAVQVAQNHELKLSARWKTLYWMVALDWSFLWHDSARELREMLAEAIDMCPDLAPINDPHVTMLWLGASSDPELEAPFAPLEGVEVEVTLQAVCYDATLGLVALRASLEEPFASLCQNQHPHITVAKGPGVAAKQSNDLLERASMGDSSVETRSLTPLRVKGRVQRQLASESLAAAAASSTQLPEGHPVCELGLVATREATDVWMTHESHIRVKKISRILDSLLCPVSQPLLHCKGWPPALRGKKWFTFHERPLSAESRQALEALQRSGSCSTLHAGVAYFQLEGLETLDLQQLSERLQQSLAEPRLAEALQGALCALDAEPTAAESPSFYVQCKSAGSKEQTIALRQALARAVAAAVGWIPEIKKPDHTLSAQVKDDWILLGLVIQPTEQVKPKTKVSVQAAPPGPATTPAQAPTAPAAPQMDSGLLQIDGASLEGGGQLLRNSVAYAVTLQRGVCIKNVRGGRSTPGLRPGHLAALDALASISKARFEGGVVGSAHVTFHPLSPVQCTEEGPLEVDAGTGGSTMLMLQALLPCMLADSKNREVEVIFKGGTNVCSPPGKGHFEINAPQVDYVQLVLFPMLRQLFGVRVQMEVLQRGFLQGGGQVRVTLPAGNPWPLPAIEVTEVGEIRKVSGTAYRSANVPSNVLQRMLEGQLKKQPAGAAVLLQHRLPDVSPEWNCQDCPSANGADACGLIVAFETSQGCRFGGDSMGRKGTMAEVVGEEAVRHAWAAFERGGCCDEHLEDQLVVYMALARGTSRLRLGLQPSLHFQTAIWLAEGFGASVRIVDDDQGRVLEIRGIGST</sequence>
<dbReference type="InterPro" id="IPR013320">
    <property type="entry name" value="ConA-like_dom_sf"/>
</dbReference>
<dbReference type="EMBL" id="CAXAMN010000781">
    <property type="protein sequence ID" value="CAK8990760.1"/>
    <property type="molecule type" value="Genomic_DNA"/>
</dbReference>
<proteinExistence type="predicted"/>
<dbReference type="InterPro" id="IPR015965">
    <property type="entry name" value="tRNA_lig_PDEase"/>
</dbReference>
<dbReference type="InterPro" id="IPR057680">
    <property type="entry name" value="DUF7920"/>
</dbReference>
<name>A0ABP0HKK0_9DINO</name>
<keyword evidence="4" id="KW-1185">Reference proteome</keyword>
<dbReference type="InterPro" id="IPR013792">
    <property type="entry name" value="RNA3'P_cycl/enolpyr_Trfase_a/b"/>
</dbReference>
<feature type="domain" description="SPRY" evidence="2">
    <location>
        <begin position="41"/>
        <end position="157"/>
    </location>
</feature>
<dbReference type="InterPro" id="IPR027417">
    <property type="entry name" value="P-loop_NTPase"/>
</dbReference>
<dbReference type="Pfam" id="PF08302">
    <property type="entry name" value="tRNA_lig_CPD"/>
    <property type="match status" value="1"/>
</dbReference>
<evidence type="ECO:0000313" key="3">
    <source>
        <dbReference type="EMBL" id="CAK8990760.1"/>
    </source>
</evidence>
<feature type="region of interest" description="Disordered" evidence="1">
    <location>
        <begin position="1322"/>
        <end position="1351"/>
    </location>
</feature>
<dbReference type="SMART" id="SM00449">
    <property type="entry name" value="SPRY"/>
    <property type="match status" value="1"/>
</dbReference>
<protein>
    <recommendedName>
        <fullName evidence="2">SPRY domain-containing protein</fullName>
    </recommendedName>
</protein>
<dbReference type="InterPro" id="IPR013791">
    <property type="entry name" value="RNA3'-term_phos_cycl_insert"/>
</dbReference>
<feature type="compositionally biased region" description="Low complexity" evidence="1">
    <location>
        <begin position="1337"/>
        <end position="1350"/>
    </location>
</feature>
<accession>A0ABP0HKK0</accession>
<evidence type="ECO:0000256" key="1">
    <source>
        <dbReference type="SAM" id="MobiDB-lite"/>
    </source>
</evidence>
<dbReference type="Pfam" id="PF00622">
    <property type="entry name" value="SPRY"/>
    <property type="match status" value="1"/>
</dbReference>
<organism evidence="3 4">
    <name type="scientific">Durusdinium trenchii</name>
    <dbReference type="NCBI Taxonomy" id="1381693"/>
    <lineage>
        <taxon>Eukaryota</taxon>
        <taxon>Sar</taxon>
        <taxon>Alveolata</taxon>
        <taxon>Dinophyceae</taxon>
        <taxon>Suessiales</taxon>
        <taxon>Symbiodiniaceae</taxon>
        <taxon>Durusdinium</taxon>
    </lineage>
</organism>
<evidence type="ECO:0000313" key="4">
    <source>
        <dbReference type="Proteomes" id="UP001642484"/>
    </source>
</evidence>
<dbReference type="InterPro" id="IPR023797">
    <property type="entry name" value="RNA3'_phos_cyclase_dom"/>
</dbReference>
<dbReference type="SUPFAM" id="SSF49899">
    <property type="entry name" value="Concanavalin A-like lectins/glucanases"/>
    <property type="match status" value="1"/>
</dbReference>
<dbReference type="InterPro" id="IPR000228">
    <property type="entry name" value="RNA3'_term_phos_cyc"/>
</dbReference>
<dbReference type="InterPro" id="IPR037136">
    <property type="entry name" value="RNA3'_phos_cyclase_dom_sf"/>
</dbReference>
<dbReference type="Proteomes" id="UP001642484">
    <property type="component" value="Unassembled WGS sequence"/>
</dbReference>
<gene>
    <name evidence="3" type="ORF">CCMP2556_LOCUS2184</name>
</gene>
<dbReference type="Pfam" id="PF05189">
    <property type="entry name" value="RTC_insert"/>
    <property type="match status" value="1"/>
</dbReference>
<evidence type="ECO:0000259" key="2">
    <source>
        <dbReference type="SMART" id="SM00449"/>
    </source>
</evidence>
<dbReference type="PANTHER" id="PTHR11096">
    <property type="entry name" value="RNA 3' TERMINAL PHOSPHATE CYCLASE"/>
    <property type="match status" value="1"/>
</dbReference>
<dbReference type="Gene3D" id="3.40.50.300">
    <property type="entry name" value="P-loop containing nucleotide triphosphate hydrolases"/>
    <property type="match status" value="1"/>
</dbReference>
<dbReference type="Gene3D" id="2.60.120.920">
    <property type="match status" value="1"/>
</dbReference>
<dbReference type="SUPFAM" id="SSF55205">
    <property type="entry name" value="EPT/RTPC-like"/>
    <property type="match status" value="1"/>
</dbReference>